<dbReference type="Proteomes" id="UP000479190">
    <property type="component" value="Unassembled WGS sequence"/>
</dbReference>
<accession>A0A6H5IHG9</accession>
<dbReference type="InterPro" id="IPR002110">
    <property type="entry name" value="Ankyrin_rpt"/>
</dbReference>
<evidence type="ECO:0000313" key="3">
    <source>
        <dbReference type="Proteomes" id="UP000479190"/>
    </source>
</evidence>
<organism evidence="2 3">
    <name type="scientific">Trichogramma brassicae</name>
    <dbReference type="NCBI Taxonomy" id="86971"/>
    <lineage>
        <taxon>Eukaryota</taxon>
        <taxon>Metazoa</taxon>
        <taxon>Ecdysozoa</taxon>
        <taxon>Arthropoda</taxon>
        <taxon>Hexapoda</taxon>
        <taxon>Insecta</taxon>
        <taxon>Pterygota</taxon>
        <taxon>Neoptera</taxon>
        <taxon>Endopterygota</taxon>
        <taxon>Hymenoptera</taxon>
        <taxon>Apocrita</taxon>
        <taxon>Proctotrupomorpha</taxon>
        <taxon>Chalcidoidea</taxon>
        <taxon>Trichogrammatidae</taxon>
        <taxon>Trichogramma</taxon>
    </lineage>
</organism>
<keyword evidence="1" id="KW-0040">ANK repeat</keyword>
<dbReference type="PANTHER" id="PTHR46224">
    <property type="entry name" value="ANKYRIN REPEAT FAMILY PROTEIN"/>
    <property type="match status" value="1"/>
</dbReference>
<dbReference type="SMART" id="SM00248">
    <property type="entry name" value="ANK"/>
    <property type="match status" value="4"/>
</dbReference>
<feature type="repeat" description="ANK" evidence="1">
    <location>
        <begin position="195"/>
        <end position="227"/>
    </location>
</feature>
<dbReference type="EMBL" id="CADCXV010000817">
    <property type="protein sequence ID" value="CAB0036490.1"/>
    <property type="molecule type" value="Genomic_DNA"/>
</dbReference>
<proteinExistence type="predicted"/>
<reference evidence="2 3" key="1">
    <citation type="submission" date="2020-02" db="EMBL/GenBank/DDBJ databases">
        <authorList>
            <person name="Ferguson B K."/>
        </authorList>
    </citation>
    <scope>NUCLEOTIDE SEQUENCE [LARGE SCALE GENOMIC DNA]</scope>
</reference>
<evidence type="ECO:0000256" key="1">
    <source>
        <dbReference type="PROSITE-ProRule" id="PRU00023"/>
    </source>
</evidence>
<dbReference type="OrthoDB" id="412600at2759"/>
<gene>
    <name evidence="2" type="ORF">TBRA_LOCUS8356</name>
</gene>
<sequence length="296" mass="34342">MTMIPMQVSKASAGATTTYDPEEMDRINQENLKELKSMRERTNWEIEEERKQFIFDLIDLIKDWRWPLPNLHLEDILRKEEIHWLLTESMVGDLNYDGERIIDFVARTDYKDMPDVNEDGKPPSVRTTPVHHAFGHRKETWTIQYLFKIYDRFDVNYMDEFGLTHFHVACVYGLGDVVEKFLELGQDPNCLVPETAQSPLHLALNHCSRQVTELLLKYGANPNLTDKNFSTPLHIICKIQHSDVLANMLFELANDKYEPVQVDAQNKFGNTPLNLTVVSDNKIVAELLLKKGVIRI</sequence>
<protein>
    <submittedName>
        <fullName evidence="2">Uncharacterized protein</fullName>
    </submittedName>
</protein>
<dbReference type="Gene3D" id="1.25.40.20">
    <property type="entry name" value="Ankyrin repeat-containing domain"/>
    <property type="match status" value="1"/>
</dbReference>
<dbReference type="PANTHER" id="PTHR46224:SF64">
    <property type="entry name" value="IQ MOTIF AND ANKYRIN REPEAT DOMAIN-CONTAINING PROTEIN 1"/>
    <property type="match status" value="1"/>
</dbReference>
<dbReference type="InterPro" id="IPR051616">
    <property type="entry name" value="Cul2-RING_E3_ligase_SR"/>
</dbReference>
<dbReference type="SUPFAM" id="SSF48403">
    <property type="entry name" value="Ankyrin repeat"/>
    <property type="match status" value="1"/>
</dbReference>
<name>A0A6H5IHG9_9HYME</name>
<evidence type="ECO:0000313" key="2">
    <source>
        <dbReference type="EMBL" id="CAB0036490.1"/>
    </source>
</evidence>
<dbReference type="AlphaFoldDB" id="A0A6H5IHG9"/>
<keyword evidence="3" id="KW-1185">Reference proteome</keyword>
<dbReference type="Pfam" id="PF12796">
    <property type="entry name" value="Ank_2"/>
    <property type="match status" value="1"/>
</dbReference>
<dbReference type="PROSITE" id="PS50088">
    <property type="entry name" value="ANK_REPEAT"/>
    <property type="match status" value="1"/>
</dbReference>
<dbReference type="InterPro" id="IPR036770">
    <property type="entry name" value="Ankyrin_rpt-contain_sf"/>
</dbReference>
<dbReference type="PROSITE" id="PS50297">
    <property type="entry name" value="ANK_REP_REGION"/>
    <property type="match status" value="1"/>
</dbReference>